<organism evidence="3 4">
    <name type="scientific">Bacillus kandeliae</name>
    <dbReference type="NCBI Taxonomy" id="3129297"/>
    <lineage>
        <taxon>Bacteria</taxon>
        <taxon>Bacillati</taxon>
        <taxon>Bacillota</taxon>
        <taxon>Bacilli</taxon>
        <taxon>Bacillales</taxon>
        <taxon>Bacillaceae</taxon>
        <taxon>Bacillus</taxon>
    </lineage>
</organism>
<dbReference type="Proteomes" id="UP001387364">
    <property type="component" value="Chromosome"/>
</dbReference>
<dbReference type="PANTHER" id="PTHR34408">
    <property type="entry name" value="FAMILY PROTEIN, PUTATIVE-RELATED"/>
    <property type="match status" value="1"/>
</dbReference>
<gene>
    <name evidence="3" type="ORF">WDJ61_16855</name>
</gene>
<dbReference type="PROSITE" id="PS51781">
    <property type="entry name" value="SH3B"/>
    <property type="match status" value="1"/>
</dbReference>
<evidence type="ECO:0000313" key="4">
    <source>
        <dbReference type="Proteomes" id="UP001387364"/>
    </source>
</evidence>
<dbReference type="InterPro" id="IPR003646">
    <property type="entry name" value="SH3-like_bac-type"/>
</dbReference>
<evidence type="ECO:0000256" key="1">
    <source>
        <dbReference type="SAM" id="SignalP"/>
    </source>
</evidence>
<reference evidence="3 4" key="1">
    <citation type="submission" date="2024-02" db="EMBL/GenBank/DDBJ databases">
        <title>Seven novel Bacillus-like species.</title>
        <authorList>
            <person name="Liu G."/>
        </authorList>
    </citation>
    <scope>NUCLEOTIDE SEQUENCE [LARGE SCALE GENOMIC DNA]</scope>
    <source>
        <strain evidence="3 4">FJAT-52991</strain>
    </source>
</reference>
<keyword evidence="4" id="KW-1185">Reference proteome</keyword>
<dbReference type="Pfam" id="PF08239">
    <property type="entry name" value="SH3_3"/>
    <property type="match status" value="1"/>
</dbReference>
<protein>
    <submittedName>
        <fullName evidence="3">SH3 domain-containing protein</fullName>
    </submittedName>
</protein>
<feature type="chain" id="PRO_5047432212" evidence="1">
    <location>
        <begin position="24"/>
        <end position="238"/>
    </location>
</feature>
<evidence type="ECO:0000259" key="2">
    <source>
        <dbReference type="PROSITE" id="PS51781"/>
    </source>
</evidence>
<feature type="signal peptide" evidence="1">
    <location>
        <begin position="1"/>
        <end position="23"/>
    </location>
</feature>
<name>A0ABZ2N579_9BACI</name>
<proteinExistence type="predicted"/>
<sequence length="238" mass="26760">MKTLMKIALAIIFVFSIALPSHALDTQAATTKTKTGWVSLSSGTLNVRSGPGTTYKKVGSLKNNTQVTVYSQTKNGWSEIRYNNKKAYVMTKYLRMYSYLMDKTKVYTYKTDGKLYKSSYKGKYYGWDKWISHNTKEAYLVGEDNKGLYLGWPESEYYIEIAYPLKVGKTWDYGYEGEGTSKIKSINGTVTTPAGTFKNVVTVKSSDGYISYYAPNVGFIKGMEKGKTTSILVSLVKK</sequence>
<dbReference type="Gene3D" id="2.30.30.40">
    <property type="entry name" value="SH3 Domains"/>
    <property type="match status" value="1"/>
</dbReference>
<dbReference type="SMART" id="SM00287">
    <property type="entry name" value="SH3b"/>
    <property type="match status" value="1"/>
</dbReference>
<dbReference type="InterPro" id="IPR052354">
    <property type="entry name" value="Cell_Wall_Dynamics_Protein"/>
</dbReference>
<evidence type="ECO:0000313" key="3">
    <source>
        <dbReference type="EMBL" id="WXB92874.1"/>
    </source>
</evidence>
<dbReference type="RefSeq" id="WP_338751833.1">
    <property type="nucleotide sequence ID" value="NZ_CP147404.1"/>
</dbReference>
<accession>A0ABZ2N579</accession>
<keyword evidence="1" id="KW-0732">Signal</keyword>
<dbReference type="EMBL" id="CP147404">
    <property type="protein sequence ID" value="WXB92874.1"/>
    <property type="molecule type" value="Genomic_DNA"/>
</dbReference>
<feature type="domain" description="SH3b" evidence="2">
    <location>
        <begin position="29"/>
        <end position="98"/>
    </location>
</feature>